<feature type="domain" description="HD" evidence="1">
    <location>
        <begin position="10"/>
        <end position="83"/>
    </location>
</feature>
<sequence length="128" mass="14991">MAKQYYESKTYDHVLRVAGYVAENPMIPDDKMDNCVALAIMHDLIEDTEYTGGCFGAEYKHFEECLNLLTKSKNTNYIEYVKKIRDYSDTRPEVYWVKLADMKDHLTQTETLTDKLKEKYLAALPYLL</sequence>
<reference evidence="2 3" key="1">
    <citation type="submission" date="2018-01" db="EMBL/GenBank/DDBJ databases">
        <authorList>
            <person name="Gaut B.S."/>
            <person name="Morton B.R."/>
            <person name="Clegg M.T."/>
            <person name="Duvall M.R."/>
        </authorList>
    </citation>
    <scope>NUCLEOTIDE SEQUENCE [LARGE SCALE GENOMIC DNA]</scope>
    <source>
        <strain evidence="2">GP69</strain>
    </source>
</reference>
<dbReference type="CDD" id="cd00077">
    <property type="entry name" value="HDc"/>
    <property type="match status" value="1"/>
</dbReference>
<dbReference type="SUPFAM" id="SSF109604">
    <property type="entry name" value="HD-domain/PDEase-like"/>
    <property type="match status" value="1"/>
</dbReference>
<proteinExistence type="predicted"/>
<dbReference type="Pfam" id="PF01966">
    <property type="entry name" value="HD"/>
    <property type="match status" value="1"/>
</dbReference>
<keyword evidence="3" id="KW-1185">Reference proteome</keyword>
<accession>A0A2K4ZLW4</accession>
<dbReference type="Gene3D" id="1.10.3210.10">
    <property type="entry name" value="Hypothetical protein af1432"/>
    <property type="match status" value="1"/>
</dbReference>
<dbReference type="InterPro" id="IPR003607">
    <property type="entry name" value="HD/PDEase_dom"/>
</dbReference>
<name>A0A2K4ZLW4_9FIRM</name>
<protein>
    <recommendedName>
        <fullName evidence="1">HD domain-containing protein</fullName>
    </recommendedName>
</protein>
<evidence type="ECO:0000259" key="1">
    <source>
        <dbReference type="Pfam" id="PF01966"/>
    </source>
</evidence>
<evidence type="ECO:0000313" key="2">
    <source>
        <dbReference type="EMBL" id="SOY31468.1"/>
    </source>
</evidence>
<evidence type="ECO:0000313" key="3">
    <source>
        <dbReference type="Proteomes" id="UP000236311"/>
    </source>
</evidence>
<dbReference type="Proteomes" id="UP000236311">
    <property type="component" value="Unassembled WGS sequence"/>
</dbReference>
<dbReference type="InterPro" id="IPR006674">
    <property type="entry name" value="HD_domain"/>
</dbReference>
<organism evidence="2 3">
    <name type="scientific">Acetatifactor muris</name>
    <dbReference type="NCBI Taxonomy" id="879566"/>
    <lineage>
        <taxon>Bacteria</taxon>
        <taxon>Bacillati</taxon>
        <taxon>Bacillota</taxon>
        <taxon>Clostridia</taxon>
        <taxon>Lachnospirales</taxon>
        <taxon>Lachnospiraceae</taxon>
        <taxon>Acetatifactor</taxon>
    </lineage>
</organism>
<dbReference type="AlphaFoldDB" id="A0A2K4ZLW4"/>
<dbReference type="EMBL" id="OFSM01000026">
    <property type="protein sequence ID" value="SOY31468.1"/>
    <property type="molecule type" value="Genomic_DNA"/>
</dbReference>
<gene>
    <name evidence="2" type="ORF">AMURIS_04211</name>
</gene>